<gene>
    <name evidence="2" type="ORF">BpHYR1_030980</name>
</gene>
<feature type="coiled-coil region" evidence="1">
    <location>
        <begin position="11"/>
        <end position="70"/>
    </location>
</feature>
<sequence>HDIKQKLSISESELKEKEENFKTKIDELTLKFVQTEENYNKELAGYREQIKQYSLTIVNFEKEVKRLHEKEVEYLTKIENLDKKLKDSLFNKKPPTPKPSSPVNTSSSLTIEITSLNRQLDLIKNENQVYKVRLAEQDELIKTLRRDLTGASAKLSDIHGEMTDKQKRELERNKLLVVEQQRELSDNRAQMAKLSEIVDKQTRQLDALRVELNKSKSLVEKYKHMSDENGTLAVELKSKLDNVESQLAQFEDIKKHEGKITNELTAVGAQCKGERHEQVIQRQREALNELRQRVKILEQSRPAIPNSEVQMQQQIMLLKKQLAEVRASQALTEDIVKQANMARGNDPSFLVLEEKTAHFETQTALDVSEESYLTLLRTISAILDFTELDGLRSMANLSPDERQKLLSERTKSTEAICVRIKVILIFGKQNFAKI</sequence>
<dbReference type="Proteomes" id="UP000276133">
    <property type="component" value="Unassembled WGS sequence"/>
</dbReference>
<reference evidence="2 3" key="1">
    <citation type="journal article" date="2018" name="Sci. Rep.">
        <title>Genomic signatures of local adaptation to the degree of environmental predictability in rotifers.</title>
        <authorList>
            <person name="Franch-Gras L."/>
            <person name="Hahn C."/>
            <person name="Garcia-Roger E.M."/>
            <person name="Carmona M.J."/>
            <person name="Serra M."/>
            <person name="Gomez A."/>
        </authorList>
    </citation>
    <scope>NUCLEOTIDE SEQUENCE [LARGE SCALE GENOMIC DNA]</scope>
    <source>
        <strain evidence="2">HYR1</strain>
    </source>
</reference>
<proteinExistence type="predicted"/>
<dbReference type="EMBL" id="REGN01005582">
    <property type="protein sequence ID" value="RNA12864.1"/>
    <property type="molecule type" value="Genomic_DNA"/>
</dbReference>
<keyword evidence="3" id="KW-1185">Reference proteome</keyword>
<comment type="caution">
    <text evidence="2">The sequence shown here is derived from an EMBL/GenBank/DDBJ whole genome shotgun (WGS) entry which is preliminary data.</text>
</comment>
<organism evidence="2 3">
    <name type="scientific">Brachionus plicatilis</name>
    <name type="common">Marine rotifer</name>
    <name type="synonym">Brachionus muelleri</name>
    <dbReference type="NCBI Taxonomy" id="10195"/>
    <lineage>
        <taxon>Eukaryota</taxon>
        <taxon>Metazoa</taxon>
        <taxon>Spiralia</taxon>
        <taxon>Gnathifera</taxon>
        <taxon>Rotifera</taxon>
        <taxon>Eurotatoria</taxon>
        <taxon>Monogononta</taxon>
        <taxon>Pseudotrocha</taxon>
        <taxon>Ploima</taxon>
        <taxon>Brachionidae</taxon>
        <taxon>Brachionus</taxon>
    </lineage>
</organism>
<evidence type="ECO:0000313" key="2">
    <source>
        <dbReference type="EMBL" id="RNA12864.1"/>
    </source>
</evidence>
<evidence type="ECO:0000256" key="1">
    <source>
        <dbReference type="SAM" id="Coils"/>
    </source>
</evidence>
<keyword evidence="1" id="KW-0175">Coiled coil</keyword>
<evidence type="ECO:0000313" key="3">
    <source>
        <dbReference type="Proteomes" id="UP000276133"/>
    </source>
</evidence>
<dbReference type="AlphaFoldDB" id="A0A3M7QP69"/>
<feature type="non-terminal residue" evidence="2">
    <location>
        <position position="1"/>
    </location>
</feature>
<protein>
    <submittedName>
        <fullName evidence="2">Forkhead-associated domain-containing 1-like</fullName>
    </submittedName>
</protein>
<feature type="coiled-coil region" evidence="1">
    <location>
        <begin position="191"/>
        <end position="300"/>
    </location>
</feature>
<name>A0A3M7QP69_BRAPC</name>
<dbReference type="OrthoDB" id="687730at2759"/>
<accession>A0A3M7QP69</accession>